<dbReference type="Proteomes" id="UP000606786">
    <property type="component" value="Unassembled WGS sequence"/>
</dbReference>
<organism evidence="1 2">
    <name type="scientific">Ceratitis capitata</name>
    <name type="common">Mediterranean fruit fly</name>
    <name type="synonym">Tephritis capitata</name>
    <dbReference type="NCBI Taxonomy" id="7213"/>
    <lineage>
        <taxon>Eukaryota</taxon>
        <taxon>Metazoa</taxon>
        <taxon>Ecdysozoa</taxon>
        <taxon>Arthropoda</taxon>
        <taxon>Hexapoda</taxon>
        <taxon>Insecta</taxon>
        <taxon>Pterygota</taxon>
        <taxon>Neoptera</taxon>
        <taxon>Endopterygota</taxon>
        <taxon>Diptera</taxon>
        <taxon>Brachycera</taxon>
        <taxon>Muscomorpha</taxon>
        <taxon>Tephritoidea</taxon>
        <taxon>Tephritidae</taxon>
        <taxon>Ceratitis</taxon>
        <taxon>Ceratitis</taxon>
    </lineage>
</organism>
<evidence type="ECO:0000313" key="2">
    <source>
        <dbReference type="Proteomes" id="UP000606786"/>
    </source>
</evidence>
<protein>
    <submittedName>
        <fullName evidence="1">(Mediterranean fruit fly) hypothetical protein</fullName>
    </submittedName>
</protein>
<gene>
    <name evidence="1" type="ORF">CCAP1982_LOCUS12396</name>
</gene>
<reference evidence="1" key="1">
    <citation type="submission" date="2020-11" db="EMBL/GenBank/DDBJ databases">
        <authorList>
            <person name="Whitehead M."/>
        </authorList>
    </citation>
    <scope>NUCLEOTIDE SEQUENCE</scope>
    <source>
        <strain evidence="1">EGII</strain>
    </source>
</reference>
<name>A0A811V3B7_CERCA</name>
<sequence length="203" mass="22971">MLYTAALSKPIKQSKMPCNSKCQLINFFKIQIFFYLNYKQQILSKKKLNKNVLISFTDQFECEIMPPASISEIPEKLLTTSGIYLPGTSDLKGHPIVTVDAECVLAAGLNCYEIATVLLYYSTLPERRCCKRCFGHTLWLLRRTVVQILTHMRIPKCYSVIEAYLHASSKRCVYVLSATAGPTLVLQYTQNIGTVSSNRVTEL</sequence>
<comment type="caution">
    <text evidence="1">The sequence shown here is derived from an EMBL/GenBank/DDBJ whole genome shotgun (WGS) entry which is preliminary data.</text>
</comment>
<dbReference type="OrthoDB" id="6152532at2759"/>
<accession>A0A811V3B7</accession>
<dbReference type="EMBL" id="CAJHJT010000034">
    <property type="protein sequence ID" value="CAD7003973.1"/>
    <property type="molecule type" value="Genomic_DNA"/>
</dbReference>
<keyword evidence="2" id="KW-1185">Reference proteome</keyword>
<dbReference type="AlphaFoldDB" id="A0A811V3B7"/>
<dbReference type="PANTHER" id="PTHR45845:SF3">
    <property type="entry name" value="PURATROPHIN-1-LIKE, ISOFORM A"/>
    <property type="match status" value="1"/>
</dbReference>
<dbReference type="PANTHER" id="PTHR45845">
    <property type="entry name" value="RHO GUANINE NUCLEOTIDE EXCHANGE FACTOR-RELATED"/>
    <property type="match status" value="1"/>
</dbReference>
<proteinExistence type="predicted"/>
<evidence type="ECO:0000313" key="1">
    <source>
        <dbReference type="EMBL" id="CAD7003973.1"/>
    </source>
</evidence>
<dbReference type="InterPro" id="IPR052231">
    <property type="entry name" value="Rho_GEF_signaling-related"/>
</dbReference>